<evidence type="ECO:0000313" key="5">
    <source>
        <dbReference type="EMBL" id="APW62166.1"/>
    </source>
</evidence>
<feature type="repeat" description="TPR" evidence="3">
    <location>
        <begin position="284"/>
        <end position="317"/>
    </location>
</feature>
<feature type="signal peptide" evidence="4">
    <location>
        <begin position="1"/>
        <end position="24"/>
    </location>
</feature>
<dbReference type="Pfam" id="PF14559">
    <property type="entry name" value="TPR_19"/>
    <property type="match status" value="1"/>
</dbReference>
<sequence>MRATGTTLAILLVLLTSAGSPAWADSTNRERQEGFALYDAGRYAEAVSRLDVVLERHPNDVEALVRRGNSYLRLDRPTKAMGDFDRLVHRDPLNPSGHSDRGIALTMLSRYDEAEAEFARSIRLWANPLNGSSRLTPRIHSQVQEAKSVAYAGLAQVHHRTGRDQEALAEYDQAIAIFGTDPNTYIGRGDVHRKLGDFAEALADLDEAVRLGPGYARAFASRGRLLEDMQQDGRALADYDQAIAVDPRYAFAYSLRGGLKSRLGRNEEALADFETVGRLLPGDAVAHKDLGGVLVRLGRYPQAVVELDKSIAIDPKQSKAYQNRGAAYNSLARYDEAVADLDRAIKLDPKNAGAHSNAGLAYFMIGQYDRAIEDLSEAVKLAPKNAVVHFNRGNVFAKLGLKDQALADYQAAGDLNPKLVAAYGGSQRLYEEMARNAMAIRDQTPIRDASHDVDAYLERGRKRQAESDWTGAIAEYDRAVAADPRRAEVYIARGWSRLCADVDGAEIDAHAYLNLKGWGDPASSYMALLGALGARRAGREPEAYKFLEEALAKLPRQDAWPKAALLYLNGDLSDRDFLAKAGNDVQKAEVHTILALDLIRKDKPDDARVHLEWVADHSVDRSIAADLARATLSRLPRPNQLARKP</sequence>
<dbReference type="OrthoDB" id="9790037at2"/>
<feature type="repeat" description="TPR" evidence="3">
    <location>
        <begin position="352"/>
        <end position="385"/>
    </location>
</feature>
<evidence type="ECO:0000256" key="4">
    <source>
        <dbReference type="SAM" id="SignalP"/>
    </source>
</evidence>
<feature type="repeat" description="TPR" evidence="3">
    <location>
        <begin position="61"/>
        <end position="94"/>
    </location>
</feature>
<accession>A0A1U7CTE2</accession>
<dbReference type="SUPFAM" id="SSF48452">
    <property type="entry name" value="TPR-like"/>
    <property type="match status" value="3"/>
</dbReference>
<dbReference type="InterPro" id="IPR050498">
    <property type="entry name" value="Ycf3"/>
</dbReference>
<dbReference type="InterPro" id="IPR013105">
    <property type="entry name" value="TPR_2"/>
</dbReference>
<dbReference type="STRING" id="1387353.BSF38_03698"/>
<feature type="repeat" description="TPR" evidence="3">
    <location>
        <begin position="386"/>
        <end position="419"/>
    </location>
</feature>
<feature type="chain" id="PRO_5012527329" evidence="4">
    <location>
        <begin position="25"/>
        <end position="645"/>
    </location>
</feature>
<dbReference type="Pfam" id="PF07719">
    <property type="entry name" value="TPR_2"/>
    <property type="match status" value="1"/>
</dbReference>
<dbReference type="InterPro" id="IPR019734">
    <property type="entry name" value="TPR_rpt"/>
</dbReference>
<dbReference type="Gene3D" id="1.25.40.10">
    <property type="entry name" value="Tetratricopeptide repeat domain"/>
    <property type="match status" value="4"/>
</dbReference>
<feature type="repeat" description="TPR" evidence="3">
    <location>
        <begin position="453"/>
        <end position="486"/>
    </location>
</feature>
<evidence type="ECO:0000256" key="3">
    <source>
        <dbReference type="PROSITE-ProRule" id="PRU00339"/>
    </source>
</evidence>
<keyword evidence="2 3" id="KW-0802">TPR repeat</keyword>
<dbReference type="PROSITE" id="PS50293">
    <property type="entry name" value="TPR_REGION"/>
    <property type="match status" value="2"/>
</dbReference>
<keyword evidence="4" id="KW-0732">Signal</keyword>
<evidence type="ECO:0000313" key="6">
    <source>
        <dbReference type="Proteomes" id="UP000186309"/>
    </source>
</evidence>
<keyword evidence="6" id="KW-1185">Reference proteome</keyword>
<dbReference type="RefSeq" id="WP_076348029.1">
    <property type="nucleotide sequence ID" value="NZ_CP019082.1"/>
</dbReference>
<gene>
    <name evidence="5" type="primary">yrrB_6</name>
    <name evidence="5" type="ORF">BSF38_03698</name>
</gene>
<keyword evidence="1" id="KW-0677">Repeat</keyword>
<dbReference type="PROSITE" id="PS50005">
    <property type="entry name" value="TPR"/>
    <property type="match status" value="8"/>
</dbReference>
<dbReference type="KEGG" id="pbor:BSF38_03698"/>
<dbReference type="Pfam" id="PF13414">
    <property type="entry name" value="TPR_11"/>
    <property type="match status" value="1"/>
</dbReference>
<dbReference type="InterPro" id="IPR011990">
    <property type="entry name" value="TPR-like_helical_dom_sf"/>
</dbReference>
<dbReference type="PANTHER" id="PTHR44858:SF1">
    <property type="entry name" value="UDP-N-ACETYLGLUCOSAMINE--PEPTIDE N-ACETYLGLUCOSAMINYLTRANSFERASE SPINDLY-RELATED"/>
    <property type="match status" value="1"/>
</dbReference>
<evidence type="ECO:0000256" key="1">
    <source>
        <dbReference type="ARBA" id="ARBA00022737"/>
    </source>
</evidence>
<feature type="repeat" description="TPR" evidence="3">
    <location>
        <begin position="318"/>
        <end position="351"/>
    </location>
</feature>
<protein>
    <submittedName>
        <fullName evidence="5">TPR repeat-containing protein YrrB</fullName>
    </submittedName>
</protein>
<dbReference type="SMART" id="SM00028">
    <property type="entry name" value="TPR"/>
    <property type="match status" value="12"/>
</dbReference>
<reference evidence="6" key="1">
    <citation type="submission" date="2016-12" db="EMBL/GenBank/DDBJ databases">
        <title>Comparative genomics of four Isosphaeraceae planctomycetes: a common pool of plasmids and glycoside hydrolase genes.</title>
        <authorList>
            <person name="Ivanova A."/>
        </authorList>
    </citation>
    <scope>NUCLEOTIDE SEQUENCE [LARGE SCALE GENOMIC DNA]</scope>
    <source>
        <strain evidence="6">PX4</strain>
    </source>
</reference>
<proteinExistence type="predicted"/>
<feature type="repeat" description="TPR" evidence="3">
    <location>
        <begin position="182"/>
        <end position="215"/>
    </location>
</feature>
<dbReference type="PANTHER" id="PTHR44858">
    <property type="entry name" value="TETRATRICOPEPTIDE REPEAT PROTEIN 6"/>
    <property type="match status" value="1"/>
</dbReference>
<dbReference type="EMBL" id="CP019082">
    <property type="protein sequence ID" value="APW62166.1"/>
    <property type="molecule type" value="Genomic_DNA"/>
</dbReference>
<name>A0A1U7CTE2_9BACT</name>
<dbReference type="Pfam" id="PF13432">
    <property type="entry name" value="TPR_16"/>
    <property type="match status" value="1"/>
</dbReference>
<evidence type="ECO:0000256" key="2">
    <source>
        <dbReference type="ARBA" id="ARBA00022803"/>
    </source>
</evidence>
<feature type="repeat" description="TPR" evidence="3">
    <location>
        <begin position="216"/>
        <end position="249"/>
    </location>
</feature>
<dbReference type="Proteomes" id="UP000186309">
    <property type="component" value="Chromosome"/>
</dbReference>
<dbReference type="AlphaFoldDB" id="A0A1U7CTE2"/>
<organism evidence="5 6">
    <name type="scientific">Paludisphaera borealis</name>
    <dbReference type="NCBI Taxonomy" id="1387353"/>
    <lineage>
        <taxon>Bacteria</taxon>
        <taxon>Pseudomonadati</taxon>
        <taxon>Planctomycetota</taxon>
        <taxon>Planctomycetia</taxon>
        <taxon>Isosphaerales</taxon>
        <taxon>Isosphaeraceae</taxon>
        <taxon>Paludisphaera</taxon>
    </lineage>
</organism>